<dbReference type="Ensembl" id="ENSHHUT00000050150.1">
    <property type="protein sequence ID" value="ENSHHUP00000048393.1"/>
    <property type="gene ID" value="ENSHHUG00000029337.1"/>
</dbReference>
<name>A0A4W5NEN1_9TELE</name>
<reference evidence="1" key="2">
    <citation type="submission" date="2025-08" db="UniProtKB">
        <authorList>
            <consortium name="Ensembl"/>
        </authorList>
    </citation>
    <scope>IDENTIFICATION</scope>
</reference>
<dbReference type="Proteomes" id="UP000314982">
    <property type="component" value="Unassembled WGS sequence"/>
</dbReference>
<reference evidence="1" key="3">
    <citation type="submission" date="2025-09" db="UniProtKB">
        <authorList>
            <consortium name="Ensembl"/>
        </authorList>
    </citation>
    <scope>IDENTIFICATION</scope>
</reference>
<organism evidence="1 2">
    <name type="scientific">Hucho hucho</name>
    <name type="common">huchen</name>
    <dbReference type="NCBI Taxonomy" id="62062"/>
    <lineage>
        <taxon>Eukaryota</taxon>
        <taxon>Metazoa</taxon>
        <taxon>Chordata</taxon>
        <taxon>Craniata</taxon>
        <taxon>Vertebrata</taxon>
        <taxon>Euteleostomi</taxon>
        <taxon>Actinopterygii</taxon>
        <taxon>Neopterygii</taxon>
        <taxon>Teleostei</taxon>
        <taxon>Protacanthopterygii</taxon>
        <taxon>Salmoniformes</taxon>
        <taxon>Salmonidae</taxon>
        <taxon>Salmoninae</taxon>
        <taxon>Hucho</taxon>
    </lineage>
</organism>
<evidence type="ECO:0000313" key="2">
    <source>
        <dbReference type="Proteomes" id="UP000314982"/>
    </source>
</evidence>
<evidence type="ECO:0000313" key="1">
    <source>
        <dbReference type="Ensembl" id="ENSHHUP00000048393.1"/>
    </source>
</evidence>
<dbReference type="AlphaFoldDB" id="A0A4W5NEN1"/>
<accession>A0A4W5NEN1</accession>
<proteinExistence type="predicted"/>
<keyword evidence="2" id="KW-1185">Reference proteome</keyword>
<protein>
    <submittedName>
        <fullName evidence="1">Tetratricopeptide repeat domain 27</fullName>
    </submittedName>
</protein>
<reference evidence="2" key="1">
    <citation type="submission" date="2018-06" db="EMBL/GenBank/DDBJ databases">
        <title>Genome assembly of Danube salmon.</title>
        <authorList>
            <person name="Macqueen D.J."/>
            <person name="Gundappa M.K."/>
        </authorList>
    </citation>
    <scope>NUCLEOTIDE SEQUENCE [LARGE SCALE GENOMIC DNA]</scope>
</reference>
<sequence length="199" mass="21593">MLRDAEIPVLRGFLKPSGEATEWKQNVFSAAEKGPVLQSLFDQDFEAVLRSPQVLDLLGGGDCSDGEAIDAILERLVLAYLNDGTEEDKADREIALLALVVASLHIFVQSNWTGPHVTIHVPELLPPALLSSLTEPGALTSALLGRRLLDGESVYSLVWNPFLLLARVLLVNCAIKLDSLQTFLQTLGGAFDDLTCNEV</sequence>
<dbReference type="GeneTree" id="ENSGT00500000044929"/>